<comment type="caution">
    <text evidence="1">The sequence shown here is derived from an EMBL/GenBank/DDBJ whole genome shotgun (WGS) entry which is preliminary data.</text>
</comment>
<dbReference type="AlphaFoldDB" id="A0A1F7J9S9"/>
<dbReference type="STRING" id="1802069.A2970_00950"/>
<proteinExistence type="predicted"/>
<dbReference type="EMBL" id="MGAT01000025">
    <property type="protein sequence ID" value="OGK52349.1"/>
    <property type="molecule type" value="Genomic_DNA"/>
</dbReference>
<evidence type="ECO:0000313" key="2">
    <source>
        <dbReference type="Proteomes" id="UP000178857"/>
    </source>
</evidence>
<dbReference type="InterPro" id="IPR025101">
    <property type="entry name" value="DUF4012"/>
</dbReference>
<gene>
    <name evidence="1" type="ORF">A2970_00950</name>
</gene>
<dbReference type="Pfam" id="PF13196">
    <property type="entry name" value="DUF4012"/>
    <property type="match status" value="1"/>
</dbReference>
<protein>
    <recommendedName>
        <fullName evidence="3">DUF4012 domain-containing protein</fullName>
    </recommendedName>
</protein>
<sequence length="564" mass="63292">MASARELKNVFAQNDITLLKAKLGDFSKEYQDFGKTARSLYWASFIPYVGDFRAGVEAGEYMVKAGVESVAAIEPYADLIGFKKGESSFVEKSSEDRLQTAVLTLDKLVTKIDPIAADIEAANAKIATINPNIYPKKFGKTIIRENLVNVKEQFEGVASLFVKAKPLIKRLPEILGSDEEKTYLILYQNDKERRATGGFLTFYAVFKVKGGKITIASSNDIYSLDESISAHPTAPPEILTYHKGVSTFNIRDSNLSPDFVESVKLFESLYQKSGARVEYDGIIAMDSKILVDMLTIFGDTEVSGVRFSAEEDQRCDCPQAIYTLFDIVDRPVGYFRENRKGILGDLMYALFYKAIGYSPSKYWGTLMQTMYKNMEEKHILLYFIDKELQQSVEQINFAGRININKGDYLHINSVNFAGAKANLFVSEEIESQTNGKSREVTVDFRNPYPHSDCSLERGGLCLNATLRNWIRLYVLKGSKLISFEGSLKKVQTYDELGKTVFEGYLEVPTQGKATVIVKYTLPSGVSTDSLLIQKQPGVTNQKWTVKFGNKKVFDGILDKDKEVK</sequence>
<dbReference type="Proteomes" id="UP000178857">
    <property type="component" value="Unassembled WGS sequence"/>
</dbReference>
<organism evidence="1 2">
    <name type="scientific">Candidatus Roizmanbacteria bacterium RIFCSPLOWO2_01_FULL_44_13</name>
    <dbReference type="NCBI Taxonomy" id="1802069"/>
    <lineage>
        <taxon>Bacteria</taxon>
        <taxon>Candidatus Roizmaniibacteriota</taxon>
    </lineage>
</organism>
<accession>A0A1F7J9S9</accession>
<name>A0A1F7J9S9_9BACT</name>
<evidence type="ECO:0008006" key="3">
    <source>
        <dbReference type="Google" id="ProtNLM"/>
    </source>
</evidence>
<evidence type="ECO:0000313" key="1">
    <source>
        <dbReference type="EMBL" id="OGK52349.1"/>
    </source>
</evidence>
<reference evidence="1 2" key="1">
    <citation type="journal article" date="2016" name="Nat. Commun.">
        <title>Thousands of microbial genomes shed light on interconnected biogeochemical processes in an aquifer system.</title>
        <authorList>
            <person name="Anantharaman K."/>
            <person name="Brown C.T."/>
            <person name="Hug L.A."/>
            <person name="Sharon I."/>
            <person name="Castelle C.J."/>
            <person name="Probst A.J."/>
            <person name="Thomas B.C."/>
            <person name="Singh A."/>
            <person name="Wilkins M.J."/>
            <person name="Karaoz U."/>
            <person name="Brodie E.L."/>
            <person name="Williams K.H."/>
            <person name="Hubbard S.S."/>
            <person name="Banfield J.F."/>
        </authorList>
    </citation>
    <scope>NUCLEOTIDE SEQUENCE [LARGE SCALE GENOMIC DNA]</scope>
</reference>